<feature type="transmembrane region" description="Helical" evidence="4">
    <location>
        <begin position="6"/>
        <end position="21"/>
    </location>
</feature>
<dbReference type="InterPro" id="IPR029058">
    <property type="entry name" value="AB_hydrolase_fold"/>
</dbReference>
<comment type="caution">
    <text evidence="5">The sequence shown here is derived from an EMBL/GenBank/DDBJ whole genome shotgun (WGS) entry which is preliminary data.</text>
</comment>
<sequence>MRILELLLVLSCISLLVNVWFRMKISRNIRIATICFSLGIFVCQLIFEGYRWQMVFLYFLTFLLMIISFLRLKIKVRFIRVCCHFFAVLLIAVSIFLSLSFPVFNLPEVQGPYKVGTQTFHFIDEKRVDPFSESEDGKRELIVQVWYPAENVNKRKRQYLIPQDKEILQKYKKAFAESLGVPSFMLDYWKYIKSNAYEDARLIDTKTSLPVVLISHGGGTSRVLHTTQAENLASNGFIAIAIDHPYFTAATAFPDGTVTGFKAKDALTDFFGTSKKYGEVWMADLQFVLDNLEKINNGAIRSKFEGKLDLNNIGMMGHSFGGATAFNAVATNERIKAGINMDGTLYNMDSIPSSTKPFMFIQPEEFIVQKEEIEKNQVTNTSNMTEEEWNELMNYKRKEFEVINQSLASRGVMISIKGTKHYNFTDFQLFSNLLSLIGYTGSIDGKRGTEILNKYVVDFFSIHLQGIDGRLIYKQNANYPEVRFHSIEE</sequence>
<name>A0ABT9Z3H0_9BACI</name>
<dbReference type="EMBL" id="JAUSTZ010000005">
    <property type="protein sequence ID" value="MDQ0226560.1"/>
    <property type="molecule type" value="Genomic_DNA"/>
</dbReference>
<organism evidence="5 6">
    <name type="scientific">Metabacillus niabensis</name>
    <dbReference type="NCBI Taxonomy" id="324854"/>
    <lineage>
        <taxon>Bacteria</taxon>
        <taxon>Bacillati</taxon>
        <taxon>Bacillota</taxon>
        <taxon>Bacilli</taxon>
        <taxon>Bacillales</taxon>
        <taxon>Bacillaceae</taxon>
        <taxon>Metabacillus</taxon>
    </lineage>
</organism>
<feature type="transmembrane region" description="Helical" evidence="4">
    <location>
        <begin position="84"/>
        <end position="104"/>
    </location>
</feature>
<dbReference type="PANTHER" id="PTHR10272:SF0">
    <property type="entry name" value="PLATELET-ACTIVATING FACTOR ACETYLHYDROLASE"/>
    <property type="match status" value="1"/>
</dbReference>
<proteinExistence type="predicted"/>
<dbReference type="GO" id="GO:0016787">
    <property type="term" value="F:hydrolase activity"/>
    <property type="evidence" value="ECO:0007669"/>
    <property type="project" value="UniProtKB-KW"/>
</dbReference>
<evidence type="ECO:0000256" key="1">
    <source>
        <dbReference type="ARBA" id="ARBA00022801"/>
    </source>
</evidence>
<gene>
    <name evidence="5" type="ORF">J2S02_002905</name>
</gene>
<evidence type="ECO:0000313" key="6">
    <source>
        <dbReference type="Proteomes" id="UP001232245"/>
    </source>
</evidence>
<dbReference type="Proteomes" id="UP001232245">
    <property type="component" value="Unassembled WGS sequence"/>
</dbReference>
<feature type="transmembrane region" description="Helical" evidence="4">
    <location>
        <begin position="28"/>
        <end position="47"/>
    </location>
</feature>
<feature type="transmembrane region" description="Helical" evidence="4">
    <location>
        <begin position="53"/>
        <end position="72"/>
    </location>
</feature>
<dbReference type="RefSeq" id="WP_174881397.1">
    <property type="nucleotide sequence ID" value="NZ_CADEPK010000353.1"/>
</dbReference>
<dbReference type="SUPFAM" id="SSF53474">
    <property type="entry name" value="alpha/beta-Hydrolases"/>
    <property type="match status" value="1"/>
</dbReference>
<keyword evidence="1 5" id="KW-0378">Hydrolase</keyword>
<reference evidence="5 6" key="1">
    <citation type="submission" date="2023-07" db="EMBL/GenBank/DDBJ databases">
        <title>Genomic Encyclopedia of Type Strains, Phase IV (KMG-IV): sequencing the most valuable type-strain genomes for metagenomic binning, comparative biology and taxonomic classification.</title>
        <authorList>
            <person name="Goeker M."/>
        </authorList>
    </citation>
    <scope>NUCLEOTIDE SEQUENCE [LARGE SCALE GENOMIC DNA]</scope>
    <source>
        <strain evidence="5 6">DSM 17723</strain>
    </source>
</reference>
<evidence type="ECO:0000256" key="2">
    <source>
        <dbReference type="ARBA" id="ARBA00022963"/>
    </source>
</evidence>
<dbReference type="PANTHER" id="PTHR10272">
    <property type="entry name" value="PLATELET-ACTIVATING FACTOR ACETYLHYDROLASE"/>
    <property type="match status" value="1"/>
</dbReference>
<accession>A0ABT9Z3H0</accession>
<keyword evidence="3" id="KW-0443">Lipid metabolism</keyword>
<keyword evidence="6" id="KW-1185">Reference proteome</keyword>
<evidence type="ECO:0000256" key="3">
    <source>
        <dbReference type="ARBA" id="ARBA00023098"/>
    </source>
</evidence>
<evidence type="ECO:0000256" key="4">
    <source>
        <dbReference type="SAM" id="Phobius"/>
    </source>
</evidence>
<protein>
    <submittedName>
        <fullName evidence="5">Dienelactone hydrolase</fullName>
    </submittedName>
</protein>
<keyword evidence="4" id="KW-0472">Membrane</keyword>
<keyword evidence="4" id="KW-1133">Transmembrane helix</keyword>
<evidence type="ECO:0000313" key="5">
    <source>
        <dbReference type="EMBL" id="MDQ0226560.1"/>
    </source>
</evidence>
<keyword evidence="4" id="KW-0812">Transmembrane</keyword>
<keyword evidence="2" id="KW-0442">Lipid degradation</keyword>
<dbReference type="Gene3D" id="3.40.50.1820">
    <property type="entry name" value="alpha/beta hydrolase"/>
    <property type="match status" value="1"/>
</dbReference>
<dbReference type="Pfam" id="PF03403">
    <property type="entry name" value="PAF-AH_p_II"/>
    <property type="match status" value="2"/>
</dbReference>